<dbReference type="HOGENOM" id="CLU_032263_2_3_6"/>
<accession>A0A0A8UTR1</accession>
<feature type="domain" description="Pyridoxamine 5'-phosphate oxidase N-terminal" evidence="5">
    <location>
        <begin position="19"/>
        <end position="100"/>
    </location>
</feature>
<feature type="binding site" evidence="4">
    <location>
        <position position="81"/>
    </location>
    <ligand>
        <name>FMN</name>
        <dbReference type="ChEBI" id="CHEBI:58210"/>
    </ligand>
</feature>
<keyword evidence="2 4" id="KW-0288">FMN</keyword>
<dbReference type="SUPFAM" id="SSF50475">
    <property type="entry name" value="FMN-binding split barrel"/>
    <property type="match status" value="1"/>
</dbReference>
<dbReference type="AlphaFoldDB" id="A0A0A8UTR1"/>
<organism evidence="6 7">
    <name type="scientific">Legionella hackeliae</name>
    <dbReference type="NCBI Taxonomy" id="449"/>
    <lineage>
        <taxon>Bacteria</taxon>
        <taxon>Pseudomonadati</taxon>
        <taxon>Pseudomonadota</taxon>
        <taxon>Gammaproteobacteria</taxon>
        <taxon>Legionellales</taxon>
        <taxon>Legionellaceae</taxon>
        <taxon>Legionella</taxon>
    </lineage>
</organism>
<keyword evidence="1" id="KW-0285">Flavoprotein</keyword>
<keyword evidence="3" id="KW-0560">Oxidoreductase</keyword>
<protein>
    <submittedName>
        <fullName evidence="6">Pyridoxal 5'-phosphate synthase</fullName>
    </submittedName>
</protein>
<evidence type="ECO:0000259" key="5">
    <source>
        <dbReference type="Pfam" id="PF01243"/>
    </source>
</evidence>
<name>A0A0A8UTR1_LEGHA</name>
<dbReference type="PANTHER" id="PTHR10851:SF0">
    <property type="entry name" value="PYRIDOXINE-5'-PHOSPHATE OXIDASE"/>
    <property type="match status" value="1"/>
</dbReference>
<feature type="binding site" evidence="4">
    <location>
        <position position="58"/>
    </location>
    <ligand>
        <name>FMN</name>
        <dbReference type="ChEBI" id="CHEBI:58210"/>
    </ligand>
</feature>
<dbReference type="OrthoDB" id="5645701at2"/>
<feature type="binding site" evidence="4">
    <location>
        <position position="59"/>
    </location>
    <ligand>
        <name>FMN</name>
        <dbReference type="ChEBI" id="CHEBI:58210"/>
    </ligand>
</feature>
<comment type="cofactor">
    <cofactor evidence="4">
        <name>FMN</name>
        <dbReference type="ChEBI" id="CHEBI:58210"/>
    </cofactor>
    <text evidence="4">Binds 1 FMN per subunit.</text>
</comment>
<dbReference type="RefSeq" id="WP_052673589.1">
    <property type="nucleotide sequence ID" value="NZ_LN681225.1"/>
</dbReference>
<dbReference type="InterPro" id="IPR000659">
    <property type="entry name" value="Pyridox_Oxase"/>
</dbReference>
<evidence type="ECO:0000256" key="4">
    <source>
        <dbReference type="PIRSR" id="PIRSR000190-2"/>
    </source>
</evidence>
<evidence type="ECO:0000256" key="1">
    <source>
        <dbReference type="ARBA" id="ARBA00022630"/>
    </source>
</evidence>
<gene>
    <name evidence="6" type="primary">pdxH</name>
    <name evidence="6" type="ORF">LHA_1049</name>
</gene>
<evidence type="ECO:0000313" key="7">
    <source>
        <dbReference type="Proteomes" id="UP000032803"/>
    </source>
</evidence>
<dbReference type="EMBL" id="LN681225">
    <property type="protein sequence ID" value="CEK10109.1"/>
    <property type="molecule type" value="Genomic_DNA"/>
</dbReference>
<evidence type="ECO:0000313" key="6">
    <source>
        <dbReference type="EMBL" id="CEK10109.1"/>
    </source>
</evidence>
<dbReference type="GO" id="GO:0004733">
    <property type="term" value="F:pyridoxamine phosphate oxidase activity"/>
    <property type="evidence" value="ECO:0007669"/>
    <property type="project" value="InterPro"/>
</dbReference>
<proteinExistence type="predicted"/>
<dbReference type="STRING" id="449.LHA_1049"/>
<dbReference type="InterPro" id="IPR012349">
    <property type="entry name" value="Split_barrel_FMN-bd"/>
</dbReference>
<dbReference type="PIRSF" id="PIRSF000190">
    <property type="entry name" value="Pyd_amn-ph_oxd"/>
    <property type="match status" value="1"/>
</dbReference>
<dbReference type="KEGG" id="lha:LHA_1049"/>
<reference evidence="7" key="1">
    <citation type="submission" date="2014-09" db="EMBL/GenBank/DDBJ databases">
        <authorList>
            <person name="Gomez-Valero L."/>
        </authorList>
    </citation>
    <scope>NUCLEOTIDE SEQUENCE [LARGE SCALE GENOMIC DNA]</scope>
    <source>
        <strain evidence="7">ATCC35250</strain>
    </source>
</reference>
<dbReference type="PANTHER" id="PTHR10851">
    <property type="entry name" value="PYRIDOXINE-5-PHOSPHATE OXIDASE"/>
    <property type="match status" value="1"/>
</dbReference>
<dbReference type="Proteomes" id="UP000032803">
    <property type="component" value="Chromosome I"/>
</dbReference>
<keyword evidence="7" id="KW-1185">Reference proteome</keyword>
<feature type="binding site" evidence="4">
    <location>
        <begin position="52"/>
        <end position="53"/>
    </location>
    <ligand>
        <name>FMN</name>
        <dbReference type="ChEBI" id="CHEBI:58210"/>
    </ligand>
</feature>
<dbReference type="PATRIC" id="fig|449.7.peg.607"/>
<sequence length="190" mass="22004">MPFKKMNEWFAKEKELGVEVNSVVLATVSPEGRPHNRVVAIREIKNDSLIFFTQRETRKVADLLKNPAAAMDFFLVLQQRQVVLEGVAKPLTYEENEQYWNDLPRERQLRFSTYAPSSGQPITSLSELDERKKELEALFANKAVPMSDFYQGFRFIPDTFLFYSVGSTSFSEAIKFTKNNNDWHEQLLSP</sequence>
<evidence type="ECO:0000256" key="2">
    <source>
        <dbReference type="ARBA" id="ARBA00022643"/>
    </source>
</evidence>
<evidence type="ECO:0000256" key="3">
    <source>
        <dbReference type="ARBA" id="ARBA00023002"/>
    </source>
</evidence>
<dbReference type="GO" id="GO:0008615">
    <property type="term" value="P:pyridoxine biosynthetic process"/>
    <property type="evidence" value="ECO:0007669"/>
    <property type="project" value="InterPro"/>
</dbReference>
<dbReference type="GO" id="GO:0010181">
    <property type="term" value="F:FMN binding"/>
    <property type="evidence" value="ECO:0007669"/>
    <property type="project" value="InterPro"/>
</dbReference>
<dbReference type="Pfam" id="PF01243">
    <property type="entry name" value="PNPOx_N"/>
    <property type="match status" value="1"/>
</dbReference>
<dbReference type="InterPro" id="IPR011576">
    <property type="entry name" value="Pyridox_Oxase_N"/>
</dbReference>
<dbReference type="Gene3D" id="2.30.110.10">
    <property type="entry name" value="Electron Transport, Fmn-binding Protein, Chain A"/>
    <property type="match status" value="1"/>
</dbReference>